<organism evidence="2">
    <name type="scientific">marine metagenome</name>
    <dbReference type="NCBI Taxonomy" id="408172"/>
    <lineage>
        <taxon>unclassified sequences</taxon>
        <taxon>metagenomes</taxon>
        <taxon>ecological metagenomes</taxon>
    </lineage>
</organism>
<evidence type="ECO:0000313" key="2">
    <source>
        <dbReference type="EMBL" id="SVB31491.1"/>
    </source>
</evidence>
<dbReference type="Gene3D" id="3.40.50.10540">
    <property type="entry name" value="Crotonobetainyl-coa:carnitine coa-transferase, domain 1"/>
    <property type="match status" value="1"/>
</dbReference>
<dbReference type="InterPro" id="IPR044855">
    <property type="entry name" value="CoA-Trfase_III_dom3_sf"/>
</dbReference>
<dbReference type="GO" id="GO:0008410">
    <property type="term" value="F:CoA-transferase activity"/>
    <property type="evidence" value="ECO:0007669"/>
    <property type="project" value="TreeGrafter"/>
</dbReference>
<dbReference type="PANTHER" id="PTHR48207:SF3">
    <property type="entry name" value="SUCCINATE--HYDROXYMETHYLGLUTARATE COA-TRANSFERASE"/>
    <property type="match status" value="1"/>
</dbReference>
<evidence type="ECO:0000256" key="1">
    <source>
        <dbReference type="ARBA" id="ARBA00022679"/>
    </source>
</evidence>
<reference evidence="2" key="1">
    <citation type="submission" date="2018-05" db="EMBL/GenBank/DDBJ databases">
        <authorList>
            <person name="Lanie J.A."/>
            <person name="Ng W.-L."/>
            <person name="Kazmierczak K.M."/>
            <person name="Andrzejewski T.M."/>
            <person name="Davidsen T.M."/>
            <person name="Wayne K.J."/>
            <person name="Tettelin H."/>
            <person name="Glass J.I."/>
            <person name="Rusch D."/>
            <person name="Podicherti R."/>
            <person name="Tsui H.-C.T."/>
            <person name="Winkler M.E."/>
        </authorList>
    </citation>
    <scope>NUCLEOTIDE SEQUENCE</scope>
</reference>
<dbReference type="Pfam" id="PF02515">
    <property type="entry name" value="CoA_transf_3"/>
    <property type="match status" value="1"/>
</dbReference>
<protein>
    <recommendedName>
        <fullName evidence="3">CoA transferase</fullName>
    </recommendedName>
</protein>
<dbReference type="PANTHER" id="PTHR48207">
    <property type="entry name" value="SUCCINATE--HYDROXYMETHYLGLUTARATE COA-TRANSFERASE"/>
    <property type="match status" value="1"/>
</dbReference>
<dbReference type="InterPro" id="IPR003673">
    <property type="entry name" value="CoA-Trfase_fam_III"/>
</dbReference>
<name>A0A382D196_9ZZZZ</name>
<sequence length="416" mass="45981">MQEPTSEPKEGPLSDLKVLDLAGPIGVYCGKLMADLGADVVRIEPPTGDSMREIGPFFDDDPKPEKSLYWWHFNTSKRGITLDLEQPEGQDIFKRLVIWADIGIESFSPGYLQSLGLDFDSLHAVNPEFILTSITPFGQTGPHSGFKGPDIVGQAMSGVMQTVGIPERPPYLIGSEIGYWTAATFAANASLLALAYRDLNGGGQHVDTSMQRAMSLGAGNSMSTYDTLGHVLNRGELFARGRGGVRTLFRCKDGYVFYIAAAPGTSMEATKELLTEHDLGEEFDNIWLDPTILRQEGKEKARFEKLMEGFFLNFTRMELLDMGFNREHQVFSVPVGTPKDIVESPQMAARGFIIEVEHPELGQTIRYPGAPYKMPESPWRLSRRAPLIGEHNEEVFKDILEMTGDEISGLRGSGVI</sequence>
<dbReference type="EMBL" id="UINC01036870">
    <property type="protein sequence ID" value="SVB31491.1"/>
    <property type="molecule type" value="Genomic_DNA"/>
</dbReference>
<dbReference type="SUPFAM" id="SSF89796">
    <property type="entry name" value="CoA-transferase family III (CaiB/BaiF)"/>
    <property type="match status" value="1"/>
</dbReference>
<accession>A0A382D196</accession>
<evidence type="ECO:0008006" key="3">
    <source>
        <dbReference type="Google" id="ProtNLM"/>
    </source>
</evidence>
<dbReference type="AlphaFoldDB" id="A0A382D196"/>
<dbReference type="Gene3D" id="3.30.1540.10">
    <property type="entry name" value="formyl-coa transferase, domain 3"/>
    <property type="match status" value="1"/>
</dbReference>
<keyword evidence="1" id="KW-0808">Transferase</keyword>
<dbReference type="InterPro" id="IPR050483">
    <property type="entry name" value="CoA-transferase_III_domain"/>
</dbReference>
<proteinExistence type="predicted"/>
<gene>
    <name evidence="2" type="ORF">METZ01_LOCUS184345</name>
</gene>
<dbReference type="InterPro" id="IPR023606">
    <property type="entry name" value="CoA-Trfase_III_dom_1_sf"/>
</dbReference>